<gene>
    <name evidence="2" type="ORF">AV274_1634</name>
</gene>
<feature type="compositionally biased region" description="Low complexity" evidence="1">
    <location>
        <begin position="235"/>
        <end position="244"/>
    </location>
</feature>
<keyword evidence="3" id="KW-1185">Reference proteome</keyword>
<comment type="caution">
    <text evidence="2">The sequence shown here is derived from an EMBL/GenBank/DDBJ whole genome shotgun (WGS) entry which is preliminary data.</text>
</comment>
<feature type="region of interest" description="Disordered" evidence="1">
    <location>
        <begin position="493"/>
        <end position="530"/>
    </location>
</feature>
<dbReference type="OrthoDB" id="10647356at2759"/>
<dbReference type="SUPFAM" id="SSF52540">
    <property type="entry name" value="P-loop containing nucleoside triphosphate hydrolases"/>
    <property type="match status" value="1"/>
</dbReference>
<feature type="region of interest" description="Disordered" evidence="1">
    <location>
        <begin position="203"/>
        <end position="246"/>
    </location>
</feature>
<sequence>MLSDVTEIQNRSHLQTDELPFESIEAMSPLAPTRGYRHTVDVTRSLHPAPFSRSHDPSSTTLSSALPKEAVPSYRPRTLPVISEAVPCEGMREISGGVYEDGTGRTTPAQVFLVTLPLPPTLPHDATSITLPSATRSTSRAPPAQRLSFNGIIEGASLDGLRAQLQESFAAQADALFQGASLTYCLYGSLASPAQSLFFESSTSAESPNGLDDPNILSIPSGLNDSNSLEDPQDSQSSQSSQSSLHSLGGRFGSVLLERAQSRGWSVGVSAFMIQDSAVFDLLNGRERHAVIDSGSILFMKGMKCFELRAPRDVANVLAALQQAPPAPLPTNAACVLLFQLITPQTQYATRLTLILLPPCDRSTPCMVSQYRGGAQLQFRKNQDMTSALMTLSHVLTPRVRPPFRDHKLILYLRPFLSHAAVTLLGCLPPYSDATPATPAAYKVKPLAPAAVTSREQKRLKAAEGVKEGRNTENFASILKYCAALFASNTAATRRPALSHPRHLPAPPRRPHDTQSIASEHHDPTGDASAAAETLVAELEKVKKMAIAFQSRFGNEAGDGLLKTATEDVIRVLCGITGSS</sequence>
<evidence type="ECO:0000256" key="1">
    <source>
        <dbReference type="SAM" id="MobiDB-lite"/>
    </source>
</evidence>
<name>A0A196SKC4_BLAHN</name>
<reference evidence="2 3" key="1">
    <citation type="submission" date="2016-05" db="EMBL/GenBank/DDBJ databases">
        <title>Nuclear genome of Blastocystis sp. subtype 1 NandII.</title>
        <authorList>
            <person name="Gentekaki E."/>
            <person name="Curtis B."/>
            <person name="Stairs C."/>
            <person name="Eme L."/>
            <person name="Herman E."/>
            <person name="Klimes V."/>
            <person name="Arias M.C."/>
            <person name="Elias M."/>
            <person name="Hilliou F."/>
            <person name="Klute M."/>
            <person name="Malik S.-B."/>
            <person name="Pightling A."/>
            <person name="Rachubinski R."/>
            <person name="Salas D."/>
            <person name="Schlacht A."/>
            <person name="Suga H."/>
            <person name="Archibald J."/>
            <person name="Ball S.G."/>
            <person name="Clark G."/>
            <person name="Dacks J."/>
            <person name="Van Der Giezen M."/>
            <person name="Tsaousis A."/>
            <person name="Roger A."/>
        </authorList>
    </citation>
    <scope>NUCLEOTIDE SEQUENCE [LARGE SCALE GENOMIC DNA]</scope>
    <source>
        <strain evidence="3">ATCC 50177 / NandII</strain>
    </source>
</reference>
<dbReference type="InterPro" id="IPR027417">
    <property type="entry name" value="P-loop_NTPase"/>
</dbReference>
<evidence type="ECO:0000313" key="2">
    <source>
        <dbReference type="EMBL" id="OAO16637.1"/>
    </source>
</evidence>
<feature type="compositionally biased region" description="Polar residues" evidence="1">
    <location>
        <begin position="221"/>
        <end position="230"/>
    </location>
</feature>
<accession>A0A196SKC4</accession>
<organism evidence="2 3">
    <name type="scientific">Blastocystis sp. subtype 1 (strain ATCC 50177 / NandII)</name>
    <dbReference type="NCBI Taxonomy" id="478820"/>
    <lineage>
        <taxon>Eukaryota</taxon>
        <taxon>Sar</taxon>
        <taxon>Stramenopiles</taxon>
        <taxon>Bigyra</taxon>
        <taxon>Opalozoa</taxon>
        <taxon>Opalinata</taxon>
        <taxon>Blastocystidae</taxon>
        <taxon>Blastocystis</taxon>
    </lineage>
</organism>
<proteinExistence type="predicted"/>
<dbReference type="Proteomes" id="UP000078348">
    <property type="component" value="Unassembled WGS sequence"/>
</dbReference>
<evidence type="ECO:0000313" key="3">
    <source>
        <dbReference type="Proteomes" id="UP000078348"/>
    </source>
</evidence>
<dbReference type="EMBL" id="LXWW01000069">
    <property type="protein sequence ID" value="OAO16637.1"/>
    <property type="molecule type" value="Genomic_DNA"/>
</dbReference>
<feature type="region of interest" description="Disordered" evidence="1">
    <location>
        <begin position="47"/>
        <end position="69"/>
    </location>
</feature>
<dbReference type="AlphaFoldDB" id="A0A196SKC4"/>
<protein>
    <submittedName>
        <fullName evidence="2">Uncharacterized protein</fullName>
    </submittedName>
</protein>